<keyword evidence="11 12" id="KW-0350">Heme biosynthesis</keyword>
<protein>
    <recommendedName>
        <fullName evidence="7 12">Coproporphyrinogen III oxidase</fullName>
        <ecNumber evidence="6 12">1.3.3.15</ecNumber>
    </recommendedName>
</protein>
<evidence type="ECO:0000256" key="6">
    <source>
        <dbReference type="ARBA" id="ARBA00012402"/>
    </source>
</evidence>
<dbReference type="PANTHER" id="PTHR42923">
    <property type="entry name" value="PROTOPORPHYRINOGEN OXIDASE"/>
    <property type="match status" value="1"/>
</dbReference>
<dbReference type="PANTHER" id="PTHR42923:SF3">
    <property type="entry name" value="PROTOPORPHYRINOGEN OXIDASE"/>
    <property type="match status" value="1"/>
</dbReference>
<dbReference type="RefSeq" id="WP_132876587.1">
    <property type="nucleotide sequence ID" value="NZ_SLXQ01000002.1"/>
</dbReference>
<comment type="subcellular location">
    <subcellularLocation>
        <location evidence="12">Cytoplasm</location>
    </subcellularLocation>
</comment>
<dbReference type="InterPro" id="IPR036188">
    <property type="entry name" value="FAD/NAD-bd_sf"/>
</dbReference>
<dbReference type="GO" id="GO:0004729">
    <property type="term" value="F:oxygen-dependent protoporphyrinogen oxidase activity"/>
    <property type="evidence" value="ECO:0007669"/>
    <property type="project" value="UniProtKB-UniRule"/>
</dbReference>
<evidence type="ECO:0000256" key="4">
    <source>
        <dbReference type="ARBA" id="ARBA00004744"/>
    </source>
</evidence>
<dbReference type="GO" id="GO:0006783">
    <property type="term" value="P:heme biosynthetic process"/>
    <property type="evidence" value="ECO:0007669"/>
    <property type="project" value="UniProtKB-UniRule"/>
</dbReference>
<organism evidence="14 15">
    <name type="scientific">Tamaricihabitans halophyticus</name>
    <dbReference type="NCBI Taxonomy" id="1262583"/>
    <lineage>
        <taxon>Bacteria</taxon>
        <taxon>Bacillati</taxon>
        <taxon>Actinomycetota</taxon>
        <taxon>Actinomycetes</taxon>
        <taxon>Pseudonocardiales</taxon>
        <taxon>Pseudonocardiaceae</taxon>
        <taxon>Tamaricihabitans</taxon>
    </lineage>
</organism>
<name>A0A4R2R771_9PSEU</name>
<comment type="cofactor">
    <cofactor evidence="2 12">
        <name>FAD</name>
        <dbReference type="ChEBI" id="CHEBI:57692"/>
    </cofactor>
</comment>
<evidence type="ECO:0000256" key="7">
    <source>
        <dbReference type="ARBA" id="ARBA00019046"/>
    </source>
</evidence>
<comment type="caution">
    <text evidence="14">The sequence shown here is derived from an EMBL/GenBank/DDBJ whole genome shotgun (WGS) entry which is preliminary data.</text>
</comment>
<evidence type="ECO:0000259" key="13">
    <source>
        <dbReference type="Pfam" id="PF01593"/>
    </source>
</evidence>
<feature type="domain" description="Amine oxidase" evidence="13">
    <location>
        <begin position="12"/>
        <end position="460"/>
    </location>
</feature>
<dbReference type="AlphaFoldDB" id="A0A4R2R771"/>
<dbReference type="Pfam" id="PF01593">
    <property type="entry name" value="Amino_oxidase"/>
    <property type="match status" value="1"/>
</dbReference>
<evidence type="ECO:0000256" key="12">
    <source>
        <dbReference type="RuleBase" id="RU364052"/>
    </source>
</evidence>
<evidence type="ECO:0000256" key="11">
    <source>
        <dbReference type="ARBA" id="ARBA00023133"/>
    </source>
</evidence>
<evidence type="ECO:0000256" key="10">
    <source>
        <dbReference type="ARBA" id="ARBA00023002"/>
    </source>
</evidence>
<dbReference type="InterPro" id="IPR002937">
    <property type="entry name" value="Amino_oxidase"/>
</dbReference>
<evidence type="ECO:0000313" key="14">
    <source>
        <dbReference type="EMBL" id="TCP55245.1"/>
    </source>
</evidence>
<comment type="similarity">
    <text evidence="5 12">Belongs to the protoporphyrinogen/coproporphyrinogen oxidase family. Coproporphyrinogen III oxidase subfamily.</text>
</comment>
<proteinExistence type="inferred from homology"/>
<keyword evidence="15" id="KW-1185">Reference proteome</keyword>
<dbReference type="OrthoDB" id="4496419at2"/>
<dbReference type="Gene3D" id="3.50.50.60">
    <property type="entry name" value="FAD/NAD(P)-binding domain"/>
    <property type="match status" value="1"/>
</dbReference>
<gene>
    <name evidence="14" type="ORF">EV191_102457</name>
</gene>
<evidence type="ECO:0000256" key="3">
    <source>
        <dbReference type="ARBA" id="ARBA00002185"/>
    </source>
</evidence>
<dbReference type="Gene3D" id="1.10.3110.10">
    <property type="entry name" value="protoporphyrinogen ix oxidase, domain 3"/>
    <property type="match status" value="1"/>
</dbReference>
<dbReference type="SUPFAM" id="SSF54373">
    <property type="entry name" value="FAD-linked reductases, C-terminal domain"/>
    <property type="match status" value="1"/>
</dbReference>
<dbReference type="Gene3D" id="3.90.660.20">
    <property type="entry name" value="Protoporphyrinogen oxidase, mitochondrial, domain 2"/>
    <property type="match status" value="1"/>
</dbReference>
<keyword evidence="9 12" id="KW-0274">FAD</keyword>
<dbReference type="InterPro" id="IPR004572">
    <property type="entry name" value="Protoporphyrinogen_oxidase"/>
</dbReference>
<dbReference type="NCBIfam" id="TIGR00562">
    <property type="entry name" value="proto_IX_ox"/>
    <property type="match status" value="1"/>
</dbReference>
<dbReference type="InterPro" id="IPR050464">
    <property type="entry name" value="Zeta_carotene_desat/Oxidored"/>
</dbReference>
<keyword evidence="10 12" id="KW-0560">Oxidoreductase</keyword>
<dbReference type="SUPFAM" id="SSF51905">
    <property type="entry name" value="FAD/NAD(P)-binding domain"/>
    <property type="match status" value="1"/>
</dbReference>
<evidence type="ECO:0000256" key="1">
    <source>
        <dbReference type="ARBA" id="ARBA00001755"/>
    </source>
</evidence>
<comment type="catalytic activity">
    <reaction evidence="1">
        <text>coproporphyrinogen III + 3 O2 = coproporphyrin III + 3 H2O2</text>
        <dbReference type="Rhea" id="RHEA:43436"/>
        <dbReference type="ChEBI" id="CHEBI:15379"/>
        <dbReference type="ChEBI" id="CHEBI:16240"/>
        <dbReference type="ChEBI" id="CHEBI:57309"/>
        <dbReference type="ChEBI" id="CHEBI:131725"/>
        <dbReference type="EC" id="1.3.3.15"/>
    </reaction>
    <physiologicalReaction direction="left-to-right" evidence="1">
        <dbReference type="Rhea" id="RHEA:43437"/>
    </physiologicalReaction>
</comment>
<evidence type="ECO:0000256" key="8">
    <source>
        <dbReference type="ARBA" id="ARBA00022630"/>
    </source>
</evidence>
<accession>A0A4R2R771</accession>
<sequence>MAPRVAVVGGGISGAAAAYRLRVLLGSSADIVLIEQCDRLGGKLYTGSLAGHDFDLGAEAFLARRPEALELAGELGLPVVHPSGMRSALRAGGATVPLPAGTMLGVPATADSVAGVLSARGQRAVAAESSRSAPLLDGDIAVGTLLRERFDDELVDRLVDPLLGGVYAGGADSLGLRATVPALASALDAGAESVTAAVAGLLPNTPSTAPVFGTLPGGLAQLVDRLAEMSRARQLLSRTVREICPTERGWRLQLGAAASAHAPAEPELLADAVVLAVPAPAASKLLAPVLPDAATAFAGIELASMAVIGLALPPEVSLPERAGILIGSGERHADGTEFTAKAFTFSTRKWTHYGTDAVLLRGSVGKFADTRALRYTDAELVRLVRADLAELTGIRDRPLDAVVKRWGGGLPQYSVGHLDRVQRIAESLTRQPTLAIAGAALHGVGVPACIGTADAAARRVAGAVN</sequence>
<comment type="function">
    <text evidence="3 12">Involved in coproporphyrin-dependent heme b biosynthesis. Catalyzes the oxidation of coproporphyrinogen III to coproporphyrin III.</text>
</comment>
<reference evidence="14 15" key="1">
    <citation type="submission" date="2019-03" db="EMBL/GenBank/DDBJ databases">
        <title>Genomic Encyclopedia of Type Strains, Phase IV (KMG-IV): sequencing the most valuable type-strain genomes for metagenomic binning, comparative biology and taxonomic classification.</title>
        <authorList>
            <person name="Goeker M."/>
        </authorList>
    </citation>
    <scope>NUCLEOTIDE SEQUENCE [LARGE SCALE GENOMIC DNA]</scope>
    <source>
        <strain evidence="14 15">DSM 45765</strain>
    </source>
</reference>
<evidence type="ECO:0000256" key="5">
    <source>
        <dbReference type="ARBA" id="ARBA00008310"/>
    </source>
</evidence>
<evidence type="ECO:0000256" key="9">
    <source>
        <dbReference type="ARBA" id="ARBA00022827"/>
    </source>
</evidence>
<dbReference type="EC" id="1.3.3.15" evidence="6 12"/>
<dbReference type="GO" id="GO:0005737">
    <property type="term" value="C:cytoplasm"/>
    <property type="evidence" value="ECO:0007669"/>
    <property type="project" value="UniProtKB-SubCell"/>
</dbReference>
<dbReference type="EMBL" id="SLXQ01000002">
    <property type="protein sequence ID" value="TCP55245.1"/>
    <property type="molecule type" value="Genomic_DNA"/>
</dbReference>
<dbReference type="Proteomes" id="UP000294911">
    <property type="component" value="Unassembled WGS sequence"/>
</dbReference>
<evidence type="ECO:0000256" key="2">
    <source>
        <dbReference type="ARBA" id="ARBA00001974"/>
    </source>
</evidence>
<dbReference type="UniPathway" id="UPA00252"/>
<evidence type="ECO:0000313" key="15">
    <source>
        <dbReference type="Proteomes" id="UP000294911"/>
    </source>
</evidence>
<keyword evidence="12" id="KW-0963">Cytoplasm</keyword>
<comment type="pathway">
    <text evidence="4 12">Porphyrin-containing compound metabolism; protoheme biosynthesis.</text>
</comment>
<keyword evidence="8 12" id="KW-0285">Flavoprotein</keyword>